<accession>S3DYX3</accession>
<keyword evidence="1" id="KW-0732">Signal</keyword>
<dbReference type="AlphaFoldDB" id="S3DYX3"/>
<dbReference type="InterPro" id="IPR024079">
    <property type="entry name" value="MetalloPept_cat_dom_sf"/>
</dbReference>
<dbReference type="GO" id="GO:0006508">
    <property type="term" value="P:proteolysis"/>
    <property type="evidence" value="ECO:0007669"/>
    <property type="project" value="UniProtKB-KW"/>
</dbReference>
<dbReference type="GeneID" id="19471350"/>
<keyword evidence="2" id="KW-0482">Metalloprotease</keyword>
<dbReference type="Proteomes" id="UP000016922">
    <property type="component" value="Unassembled WGS sequence"/>
</dbReference>
<keyword evidence="2" id="KW-0645">Protease</keyword>
<evidence type="ECO:0000313" key="3">
    <source>
        <dbReference type="Proteomes" id="UP000016922"/>
    </source>
</evidence>
<organism evidence="2 3">
    <name type="scientific">Glarea lozoyensis (strain ATCC 20868 / MF5171)</name>
    <dbReference type="NCBI Taxonomy" id="1116229"/>
    <lineage>
        <taxon>Eukaryota</taxon>
        <taxon>Fungi</taxon>
        <taxon>Dikarya</taxon>
        <taxon>Ascomycota</taxon>
        <taxon>Pezizomycotina</taxon>
        <taxon>Leotiomycetes</taxon>
        <taxon>Helotiales</taxon>
        <taxon>Helotiaceae</taxon>
        <taxon>Glarea</taxon>
    </lineage>
</organism>
<protein>
    <submittedName>
        <fullName evidence="2">Metalloproteases (Zincins), catalytic</fullName>
    </submittedName>
</protein>
<dbReference type="SUPFAM" id="SSF55486">
    <property type="entry name" value="Metalloproteases ('zincins'), catalytic domain"/>
    <property type="match status" value="1"/>
</dbReference>
<gene>
    <name evidence="2" type="ORF">GLAREA_12309</name>
</gene>
<dbReference type="OrthoDB" id="1896086at2759"/>
<dbReference type="KEGG" id="glz:GLAREA_12309"/>
<feature type="signal peptide" evidence="1">
    <location>
        <begin position="1"/>
        <end position="17"/>
    </location>
</feature>
<proteinExistence type="predicted"/>
<evidence type="ECO:0000256" key="1">
    <source>
        <dbReference type="SAM" id="SignalP"/>
    </source>
</evidence>
<dbReference type="Gene3D" id="3.40.390.10">
    <property type="entry name" value="Collagenase (Catalytic Domain)"/>
    <property type="match status" value="1"/>
</dbReference>
<feature type="chain" id="PRO_5004508415" evidence="1">
    <location>
        <begin position="18"/>
        <end position="279"/>
    </location>
</feature>
<dbReference type="HOGENOM" id="CLU_068923_1_0_1"/>
<reference evidence="2 3" key="1">
    <citation type="journal article" date="2013" name="BMC Genomics">
        <title>Genomics-driven discovery of the pneumocandin biosynthetic gene cluster in the fungus Glarea lozoyensis.</title>
        <authorList>
            <person name="Chen L."/>
            <person name="Yue Q."/>
            <person name="Zhang X."/>
            <person name="Xiang M."/>
            <person name="Wang C."/>
            <person name="Li S."/>
            <person name="Che Y."/>
            <person name="Ortiz-Lopez F.J."/>
            <person name="Bills G.F."/>
            <person name="Liu X."/>
            <person name="An Z."/>
        </authorList>
    </citation>
    <scope>NUCLEOTIDE SEQUENCE [LARGE SCALE GENOMIC DNA]</scope>
    <source>
        <strain evidence="3">ATCC 20868 / MF5171</strain>
    </source>
</reference>
<dbReference type="EMBL" id="KE145361">
    <property type="protein sequence ID" value="EPE31553.1"/>
    <property type="molecule type" value="Genomic_DNA"/>
</dbReference>
<dbReference type="RefSeq" id="XP_008081282.1">
    <property type="nucleotide sequence ID" value="XM_008083091.1"/>
</dbReference>
<name>S3DYX3_GLAL2</name>
<evidence type="ECO:0000313" key="2">
    <source>
        <dbReference type="EMBL" id="EPE31553.1"/>
    </source>
</evidence>
<keyword evidence="3" id="KW-1185">Reference proteome</keyword>
<keyword evidence="2" id="KW-0378">Hydrolase</keyword>
<dbReference type="GO" id="GO:0008237">
    <property type="term" value="F:metallopeptidase activity"/>
    <property type="evidence" value="ECO:0007669"/>
    <property type="project" value="UniProtKB-KW"/>
</dbReference>
<sequence length="279" mass="32556">MLILVLLISIWFGCAVAHKSPYKPTIRPRQTPQPEAQMWEFVKGGFSRKFVESKCTDEQKERLKSAWEDAKLIIEAQTNIIAGYDYDLVHRTWMGDDWDARDTPEKEGWGKIIEDNFARIAGLFRGEYGKSEEFFWRYTPEPDDDLCDDGKMYANNYYNLDFHLSGNHMHTITFCPPYWSLETIGEQIARHKDDEMGQMNMVNFVATTSHIMLHEIYHIKLATQPQTIDYAIEYHEALDLARTYGMEFTHVNSDSYTHDAVAIYLQQTFKSSKPPTRLI</sequence>